<keyword evidence="8" id="KW-0812">Transmembrane</keyword>
<proteinExistence type="predicted"/>
<evidence type="ECO:0000256" key="2">
    <source>
        <dbReference type="ARBA" id="ARBA00012438"/>
    </source>
</evidence>
<keyword evidence="6" id="KW-0067">ATP-binding</keyword>
<evidence type="ECO:0000256" key="7">
    <source>
        <dbReference type="SAM" id="Coils"/>
    </source>
</evidence>
<evidence type="ECO:0000259" key="9">
    <source>
        <dbReference type="PROSITE" id="PS50109"/>
    </source>
</evidence>
<evidence type="ECO:0000256" key="5">
    <source>
        <dbReference type="ARBA" id="ARBA00022777"/>
    </source>
</evidence>
<dbReference type="EMBL" id="OX458333">
    <property type="protein sequence ID" value="CAI8833100.1"/>
    <property type="molecule type" value="Genomic_DNA"/>
</dbReference>
<dbReference type="Proteomes" id="UP001162030">
    <property type="component" value="Chromosome"/>
</dbReference>
<protein>
    <recommendedName>
        <fullName evidence="2">histidine kinase</fullName>
        <ecNumber evidence="2">2.7.13.3</ecNumber>
    </recommendedName>
</protein>
<feature type="transmembrane region" description="Helical" evidence="8">
    <location>
        <begin position="25"/>
        <end position="48"/>
    </location>
</feature>
<feature type="coiled-coil region" evidence="7">
    <location>
        <begin position="199"/>
        <end position="226"/>
    </location>
</feature>
<evidence type="ECO:0000256" key="1">
    <source>
        <dbReference type="ARBA" id="ARBA00000085"/>
    </source>
</evidence>
<comment type="catalytic activity">
    <reaction evidence="1">
        <text>ATP + protein L-histidine = ADP + protein N-phospho-L-histidine.</text>
        <dbReference type="EC" id="2.7.13.3"/>
    </reaction>
</comment>
<dbReference type="EC" id="2.7.13.3" evidence="2"/>
<dbReference type="Gene3D" id="3.30.565.10">
    <property type="entry name" value="Histidine kinase-like ATPase, C-terminal domain"/>
    <property type="match status" value="1"/>
</dbReference>
<dbReference type="PROSITE" id="PS50109">
    <property type="entry name" value="HIS_KIN"/>
    <property type="match status" value="1"/>
</dbReference>
<accession>A0ABN8X2F3</accession>
<evidence type="ECO:0000313" key="10">
    <source>
        <dbReference type="EMBL" id="CAI8833100.1"/>
    </source>
</evidence>
<dbReference type="PANTHER" id="PTHR44936">
    <property type="entry name" value="SENSOR PROTEIN CREC"/>
    <property type="match status" value="1"/>
</dbReference>
<keyword evidence="7" id="KW-0175">Coiled coil</keyword>
<feature type="transmembrane region" description="Helical" evidence="8">
    <location>
        <begin position="182"/>
        <end position="203"/>
    </location>
</feature>
<reference evidence="10 11" key="1">
    <citation type="submission" date="2023-03" db="EMBL/GenBank/DDBJ databases">
        <authorList>
            <person name="Pearce D."/>
        </authorList>
    </citation>
    <scope>NUCLEOTIDE SEQUENCE [LARGE SCALE GENOMIC DNA]</scope>
    <source>
        <strain evidence="10">Msz</strain>
    </source>
</reference>
<organism evidence="10 11">
    <name type="scientific">Methylocaldum szegediense</name>
    <dbReference type="NCBI Taxonomy" id="73780"/>
    <lineage>
        <taxon>Bacteria</taxon>
        <taxon>Pseudomonadati</taxon>
        <taxon>Pseudomonadota</taxon>
        <taxon>Gammaproteobacteria</taxon>
        <taxon>Methylococcales</taxon>
        <taxon>Methylococcaceae</taxon>
        <taxon>Methylocaldum</taxon>
    </lineage>
</organism>
<dbReference type="GO" id="GO:0004673">
    <property type="term" value="F:protein histidine kinase activity"/>
    <property type="evidence" value="ECO:0007669"/>
    <property type="project" value="UniProtKB-EC"/>
</dbReference>
<evidence type="ECO:0000313" key="11">
    <source>
        <dbReference type="Proteomes" id="UP001162030"/>
    </source>
</evidence>
<dbReference type="SUPFAM" id="SSF55874">
    <property type="entry name" value="ATPase domain of HSP90 chaperone/DNA topoisomerase II/histidine kinase"/>
    <property type="match status" value="1"/>
</dbReference>
<evidence type="ECO:0000256" key="4">
    <source>
        <dbReference type="ARBA" id="ARBA00022741"/>
    </source>
</evidence>
<dbReference type="PANTHER" id="PTHR44936:SF10">
    <property type="entry name" value="SENSOR PROTEIN RSTB"/>
    <property type="match status" value="1"/>
</dbReference>
<dbReference type="Pfam" id="PF02518">
    <property type="entry name" value="HATPase_c"/>
    <property type="match status" value="1"/>
</dbReference>
<keyword evidence="8" id="KW-1133">Transmembrane helix</keyword>
<name>A0ABN8X2F3_9GAMM</name>
<dbReference type="InterPro" id="IPR036890">
    <property type="entry name" value="HATPase_C_sf"/>
</dbReference>
<keyword evidence="4" id="KW-0547">Nucleotide-binding</keyword>
<evidence type="ECO:0000256" key="6">
    <source>
        <dbReference type="ARBA" id="ARBA00022840"/>
    </source>
</evidence>
<dbReference type="Gene3D" id="1.10.287.130">
    <property type="match status" value="1"/>
</dbReference>
<dbReference type="InterPro" id="IPR003594">
    <property type="entry name" value="HATPase_dom"/>
</dbReference>
<dbReference type="InterPro" id="IPR004358">
    <property type="entry name" value="Sig_transdc_His_kin-like_C"/>
</dbReference>
<keyword evidence="11" id="KW-1185">Reference proteome</keyword>
<dbReference type="InterPro" id="IPR050980">
    <property type="entry name" value="2C_sensor_his_kinase"/>
</dbReference>
<feature type="domain" description="Histidine kinase" evidence="9">
    <location>
        <begin position="235"/>
        <end position="444"/>
    </location>
</feature>
<dbReference type="SMART" id="SM00387">
    <property type="entry name" value="HATPase_c"/>
    <property type="match status" value="1"/>
</dbReference>
<gene>
    <name evidence="10" type="ORF">MSZNOR_2183</name>
</gene>
<sequence>MNSNPLMNIPTPADTETDARQNLRWLFVLRNLMIAGQALIVLISVYGLEIPLREVPLWGIMTVQGAFNWWTWLRISNPRPVAEMELFLQLSFDVLAITAVLYFTGGATNPMAWFFLLPLIIAATVLPQFYTWYMVIFTSGCYTILIGFYEPLPDIQAATLHGDAPPAVQALMEDHDIELHAFGMWFGFVFSAVLVAYFVVEMAKTLRERERRLAEAREQALRNERVVALGTLAAGAAHEMGTPLGTMAILIHEIESECEGEGAKQKELLEKMKILREQVARCKKALSVMSASAGAIRAESGRIEPLPSYLDETVESWRRQRLNAELEYERRGPSPPPCILAEDTLTHALVNILNNAADVSPRGIKLRARWSFERATLEVLDQGPGIAPTLSQRIGKAPITTKEHGLGVGLFLAFATIERLGGRIEMLPRPEGGTCTRIELPLLRPNQGL</sequence>
<keyword evidence="8" id="KW-0472">Membrane</keyword>
<dbReference type="InterPro" id="IPR005467">
    <property type="entry name" value="His_kinase_dom"/>
</dbReference>
<keyword evidence="3 10" id="KW-0808">Transferase</keyword>
<dbReference type="PRINTS" id="PR00344">
    <property type="entry name" value="BCTRLSENSOR"/>
</dbReference>
<keyword evidence="5 10" id="KW-0418">Kinase</keyword>
<evidence type="ECO:0000256" key="8">
    <source>
        <dbReference type="SAM" id="Phobius"/>
    </source>
</evidence>
<evidence type="ECO:0000256" key="3">
    <source>
        <dbReference type="ARBA" id="ARBA00022679"/>
    </source>
</evidence>